<evidence type="ECO:0000256" key="5">
    <source>
        <dbReference type="ARBA" id="ARBA00022801"/>
    </source>
</evidence>
<dbReference type="InterPro" id="IPR042493">
    <property type="entry name" value="XPD_DNA_FeS"/>
</dbReference>
<keyword evidence="16" id="KW-1185">Reference proteome</keyword>
<dbReference type="InterPro" id="IPR006555">
    <property type="entry name" value="ATP-dep_Helicase_C"/>
</dbReference>
<feature type="domain" description="Helicase ATP-binding" evidence="14">
    <location>
        <begin position="180"/>
        <end position="444"/>
    </location>
</feature>
<dbReference type="PROSITE" id="PS51193">
    <property type="entry name" value="HELICASE_ATP_BIND_2"/>
    <property type="match status" value="1"/>
</dbReference>
<comment type="similarity">
    <text evidence="13">Belongs to the helicase family. DinG subfamily.</text>
</comment>
<evidence type="ECO:0000256" key="13">
    <source>
        <dbReference type="ARBA" id="ARBA00038058"/>
    </source>
</evidence>
<name>A0ABS0AP08_9GAMM</name>
<organism evidence="15 16">
    <name type="scientific">Alloalcanivorax profundimaris</name>
    <dbReference type="NCBI Taxonomy" id="2735259"/>
    <lineage>
        <taxon>Bacteria</taxon>
        <taxon>Pseudomonadati</taxon>
        <taxon>Pseudomonadota</taxon>
        <taxon>Gammaproteobacteria</taxon>
        <taxon>Oceanospirillales</taxon>
        <taxon>Alcanivoracaceae</taxon>
        <taxon>Alloalcanivorax</taxon>
    </lineage>
</organism>
<evidence type="ECO:0000256" key="10">
    <source>
        <dbReference type="ARBA" id="ARBA00023125"/>
    </source>
</evidence>
<evidence type="ECO:0000256" key="7">
    <source>
        <dbReference type="ARBA" id="ARBA00022840"/>
    </source>
</evidence>
<dbReference type="SMART" id="SM00491">
    <property type="entry name" value="HELICc2"/>
    <property type="match status" value="1"/>
</dbReference>
<keyword evidence="12" id="KW-0413">Isomerase</keyword>
<dbReference type="GO" id="GO:0004386">
    <property type="term" value="F:helicase activity"/>
    <property type="evidence" value="ECO:0007669"/>
    <property type="project" value="UniProtKB-KW"/>
</dbReference>
<dbReference type="EMBL" id="ARXX01000013">
    <property type="protein sequence ID" value="MBF5055879.1"/>
    <property type="molecule type" value="Genomic_DNA"/>
</dbReference>
<keyword evidence="8" id="KW-0408">Iron</keyword>
<evidence type="ECO:0000256" key="8">
    <source>
        <dbReference type="ARBA" id="ARBA00023004"/>
    </source>
</evidence>
<sequence length="767" mass="86382">MSTAFETTTYTVAVRALCEFTAKAGDLDLRFTPSPTAQEGIAGHATVTGRRGQGYETEVALSGEHRHLRVRGRADGYDPRRNRLEEIKTFRGDLARQPGNHRALHWAQLKVYGALLCRARELDSVELALVYFDVVKQKETPLRETHAAADLEAFFQDQCERFLQWADRELAHRRHRDEHLARLVFPHQDFRPGQRVLAESVYQTACTGRALLAQAPTGIGKTLGTLFPLLKAAPGQGLDKLFFLSAKTPGRRLALDAVRTLTPDPVAPAPGDPPLRTLELIAREKSCEHLDRACHGESCPLAAGFYDRLPAAPAAGEAMLDRARLRELALEHEVCPYYLSQEMARWSDLVVGDYNYFFDLSALLHGLATENQWRVAVLADEAHNLVDRARGMYSAELDQIAFRRVKRAVPKALKGAFERLNRQWNALNKDIDAAQPDRDYRVHDDPPQAFLFALQQMLAAINDHMAEHPEPLDGDLTRFYFDALHFNRVAELYDGDAFLFDSERLAPARGRPGSRLCLRNVVPAALLAPRFETARAAVLFSATLSPARYYADLLGLPADTAWVDVPTPFRAEQLEVRIARRISTRYRDRPASLAPIAELMGGQYRQRPGNYLAFFSSYDYLERVLAVFRQQWPDVPVWAQERRMDENARQDFLDRFQDGGEGVGFAVLGGAFAEGIDLPGRRLIGAFVATLGLPQVNPVNEQFKERLAALFGDGYDYTYLYPGLRKVVQAAGRVIRTDDDQGVVHLIDDRFGRRQVRALLPAWWRLQ</sequence>
<keyword evidence="1" id="KW-0004">4Fe-4S</keyword>
<accession>A0ABS0AP08</accession>
<evidence type="ECO:0000313" key="16">
    <source>
        <dbReference type="Proteomes" id="UP000662703"/>
    </source>
</evidence>
<dbReference type="Gene3D" id="3.40.50.300">
    <property type="entry name" value="P-loop containing nucleotide triphosphate hydrolases"/>
    <property type="match status" value="2"/>
</dbReference>
<keyword evidence="11" id="KW-0234">DNA repair</keyword>
<dbReference type="Proteomes" id="UP000662703">
    <property type="component" value="Unassembled WGS sequence"/>
</dbReference>
<comment type="caution">
    <text evidence="15">The sequence shown here is derived from an EMBL/GenBank/DDBJ whole genome shotgun (WGS) entry which is preliminary data.</text>
</comment>
<proteinExistence type="inferred from homology"/>
<evidence type="ECO:0000256" key="4">
    <source>
        <dbReference type="ARBA" id="ARBA00022763"/>
    </source>
</evidence>
<dbReference type="SUPFAM" id="SSF52540">
    <property type="entry name" value="P-loop containing nucleoside triphosphate hydrolases"/>
    <property type="match status" value="1"/>
</dbReference>
<dbReference type="PANTHER" id="PTHR11472:SF34">
    <property type="entry name" value="REGULATOR OF TELOMERE ELONGATION HELICASE 1"/>
    <property type="match status" value="1"/>
</dbReference>
<evidence type="ECO:0000256" key="11">
    <source>
        <dbReference type="ARBA" id="ARBA00023204"/>
    </source>
</evidence>
<evidence type="ECO:0000256" key="3">
    <source>
        <dbReference type="ARBA" id="ARBA00022741"/>
    </source>
</evidence>
<keyword evidence="5" id="KW-0378">Hydrolase</keyword>
<dbReference type="InterPro" id="IPR027417">
    <property type="entry name" value="P-loop_NTPase"/>
</dbReference>
<dbReference type="Gene3D" id="1.10.30.20">
    <property type="entry name" value="Bacterial XPD DNA helicase, FeS cluster domain"/>
    <property type="match status" value="1"/>
</dbReference>
<dbReference type="Gene3D" id="1.10.275.40">
    <property type="match status" value="1"/>
</dbReference>
<evidence type="ECO:0000313" key="15">
    <source>
        <dbReference type="EMBL" id="MBF5055879.1"/>
    </source>
</evidence>
<dbReference type="InterPro" id="IPR006554">
    <property type="entry name" value="Helicase-like_DEXD_c2"/>
</dbReference>
<evidence type="ECO:0000256" key="6">
    <source>
        <dbReference type="ARBA" id="ARBA00022806"/>
    </source>
</evidence>
<dbReference type="InterPro" id="IPR010614">
    <property type="entry name" value="RAD3-like_helicase_DEAD"/>
</dbReference>
<dbReference type="Pfam" id="PF13307">
    <property type="entry name" value="Helicase_C_2"/>
    <property type="match status" value="1"/>
</dbReference>
<dbReference type="InterPro" id="IPR045028">
    <property type="entry name" value="DinG/Rad3-like"/>
</dbReference>
<dbReference type="InterPro" id="IPR014013">
    <property type="entry name" value="Helic_SF1/SF2_ATP-bd_DinG/Rad3"/>
</dbReference>
<evidence type="ECO:0000259" key="14">
    <source>
        <dbReference type="PROSITE" id="PS51193"/>
    </source>
</evidence>
<evidence type="ECO:0000256" key="9">
    <source>
        <dbReference type="ARBA" id="ARBA00023014"/>
    </source>
</evidence>
<protein>
    <submittedName>
        <fullName evidence="15">Rad3-related DNA helicase</fullName>
    </submittedName>
</protein>
<dbReference type="RefSeq" id="WP_323745800.1">
    <property type="nucleotide sequence ID" value="NZ_ARXX01000013.1"/>
</dbReference>
<dbReference type="SMART" id="SM00488">
    <property type="entry name" value="DEXDc2"/>
    <property type="match status" value="1"/>
</dbReference>
<keyword evidence="3" id="KW-0547">Nucleotide-binding</keyword>
<evidence type="ECO:0000256" key="12">
    <source>
        <dbReference type="ARBA" id="ARBA00023235"/>
    </source>
</evidence>
<keyword evidence="10" id="KW-0238">DNA-binding</keyword>
<keyword evidence="7" id="KW-0067">ATP-binding</keyword>
<dbReference type="PANTHER" id="PTHR11472">
    <property type="entry name" value="DNA REPAIR DEAD HELICASE RAD3/XP-D SUBFAMILY MEMBER"/>
    <property type="match status" value="1"/>
</dbReference>
<keyword evidence="9" id="KW-0411">Iron-sulfur</keyword>
<evidence type="ECO:0000256" key="2">
    <source>
        <dbReference type="ARBA" id="ARBA00022723"/>
    </source>
</evidence>
<keyword evidence="2" id="KW-0479">Metal-binding</keyword>
<reference evidence="15 16" key="1">
    <citation type="submission" date="2012-09" db="EMBL/GenBank/DDBJ databases">
        <title>Genome Sequence of alkane-degrading Bacterium Alcanivorax sp. 521-1.</title>
        <authorList>
            <person name="Lai Q."/>
            <person name="Shao Z."/>
        </authorList>
    </citation>
    <scope>NUCLEOTIDE SEQUENCE [LARGE SCALE GENOMIC DNA]</scope>
    <source>
        <strain evidence="15 16">521-1</strain>
    </source>
</reference>
<keyword evidence="6 15" id="KW-0347">Helicase</keyword>
<gene>
    <name evidence="15" type="ORF">Y5W_01173</name>
</gene>
<keyword evidence="4" id="KW-0227">DNA damage</keyword>
<dbReference type="Pfam" id="PF06733">
    <property type="entry name" value="DEAD_2"/>
    <property type="match status" value="1"/>
</dbReference>
<evidence type="ECO:0000256" key="1">
    <source>
        <dbReference type="ARBA" id="ARBA00022485"/>
    </source>
</evidence>